<protein>
    <submittedName>
        <fullName evidence="1">Uncharacterized protein</fullName>
    </submittedName>
</protein>
<keyword evidence="2" id="KW-1185">Reference proteome</keyword>
<name>A0A8R7PXV0_TRIUA</name>
<dbReference type="Gramene" id="TuG1812G0300004748.01.T01">
    <property type="protein sequence ID" value="TuG1812G0300004748.01.T01.cds330913"/>
    <property type="gene ID" value="TuG1812G0300004748.01"/>
</dbReference>
<accession>A0A8R7PXV0</accession>
<proteinExistence type="predicted"/>
<evidence type="ECO:0000313" key="2">
    <source>
        <dbReference type="Proteomes" id="UP000015106"/>
    </source>
</evidence>
<reference evidence="2" key="1">
    <citation type="journal article" date="2013" name="Nature">
        <title>Draft genome of the wheat A-genome progenitor Triticum urartu.</title>
        <authorList>
            <person name="Ling H.Q."/>
            <person name="Zhao S."/>
            <person name="Liu D."/>
            <person name="Wang J."/>
            <person name="Sun H."/>
            <person name="Zhang C."/>
            <person name="Fan H."/>
            <person name="Li D."/>
            <person name="Dong L."/>
            <person name="Tao Y."/>
            <person name="Gao C."/>
            <person name="Wu H."/>
            <person name="Li Y."/>
            <person name="Cui Y."/>
            <person name="Guo X."/>
            <person name="Zheng S."/>
            <person name="Wang B."/>
            <person name="Yu K."/>
            <person name="Liang Q."/>
            <person name="Yang W."/>
            <person name="Lou X."/>
            <person name="Chen J."/>
            <person name="Feng M."/>
            <person name="Jian J."/>
            <person name="Zhang X."/>
            <person name="Luo G."/>
            <person name="Jiang Y."/>
            <person name="Liu J."/>
            <person name="Wang Z."/>
            <person name="Sha Y."/>
            <person name="Zhang B."/>
            <person name="Wu H."/>
            <person name="Tang D."/>
            <person name="Shen Q."/>
            <person name="Xue P."/>
            <person name="Zou S."/>
            <person name="Wang X."/>
            <person name="Liu X."/>
            <person name="Wang F."/>
            <person name="Yang Y."/>
            <person name="An X."/>
            <person name="Dong Z."/>
            <person name="Zhang K."/>
            <person name="Zhang X."/>
            <person name="Luo M.C."/>
            <person name="Dvorak J."/>
            <person name="Tong Y."/>
            <person name="Wang J."/>
            <person name="Yang H."/>
            <person name="Li Z."/>
            <person name="Wang D."/>
            <person name="Zhang A."/>
            <person name="Wang J."/>
        </authorList>
    </citation>
    <scope>NUCLEOTIDE SEQUENCE</scope>
    <source>
        <strain evidence="2">cv. G1812</strain>
    </source>
</reference>
<sequence length="49" mass="5493">MAVVVPWNLPPSSPAPPCLPCLLFLALTKQKHAQQGHWNRSFIPMIRSL</sequence>
<evidence type="ECO:0000313" key="1">
    <source>
        <dbReference type="EnsemblPlants" id="TuG1812G0300004748.01.T01.cds330913"/>
    </source>
</evidence>
<organism evidence="1 2">
    <name type="scientific">Triticum urartu</name>
    <name type="common">Red wild einkorn</name>
    <name type="synonym">Crithodium urartu</name>
    <dbReference type="NCBI Taxonomy" id="4572"/>
    <lineage>
        <taxon>Eukaryota</taxon>
        <taxon>Viridiplantae</taxon>
        <taxon>Streptophyta</taxon>
        <taxon>Embryophyta</taxon>
        <taxon>Tracheophyta</taxon>
        <taxon>Spermatophyta</taxon>
        <taxon>Magnoliopsida</taxon>
        <taxon>Liliopsida</taxon>
        <taxon>Poales</taxon>
        <taxon>Poaceae</taxon>
        <taxon>BOP clade</taxon>
        <taxon>Pooideae</taxon>
        <taxon>Triticodae</taxon>
        <taxon>Triticeae</taxon>
        <taxon>Triticinae</taxon>
        <taxon>Triticum</taxon>
    </lineage>
</organism>
<reference evidence="1" key="2">
    <citation type="submission" date="2018-03" db="EMBL/GenBank/DDBJ databases">
        <title>The Triticum urartu genome reveals the dynamic nature of wheat genome evolution.</title>
        <authorList>
            <person name="Ling H."/>
            <person name="Ma B."/>
            <person name="Shi X."/>
            <person name="Liu H."/>
            <person name="Dong L."/>
            <person name="Sun H."/>
            <person name="Cao Y."/>
            <person name="Gao Q."/>
            <person name="Zheng S."/>
            <person name="Li Y."/>
            <person name="Yu Y."/>
            <person name="Du H."/>
            <person name="Qi M."/>
            <person name="Li Y."/>
            <person name="Yu H."/>
            <person name="Cui Y."/>
            <person name="Wang N."/>
            <person name="Chen C."/>
            <person name="Wu H."/>
            <person name="Zhao Y."/>
            <person name="Zhang J."/>
            <person name="Li Y."/>
            <person name="Zhou W."/>
            <person name="Zhang B."/>
            <person name="Hu W."/>
            <person name="Eijk M."/>
            <person name="Tang J."/>
            <person name="Witsenboer H."/>
            <person name="Zhao S."/>
            <person name="Li Z."/>
            <person name="Zhang A."/>
            <person name="Wang D."/>
            <person name="Liang C."/>
        </authorList>
    </citation>
    <scope>NUCLEOTIDE SEQUENCE [LARGE SCALE GENOMIC DNA]</scope>
    <source>
        <strain evidence="1">cv. G1812</strain>
    </source>
</reference>
<dbReference type="AlphaFoldDB" id="A0A8R7PXV0"/>
<dbReference type="EnsemblPlants" id="TuG1812G0300004748.01.T01">
    <property type="protein sequence ID" value="TuG1812G0300004748.01.T01.cds330913"/>
    <property type="gene ID" value="TuG1812G0300004748.01"/>
</dbReference>
<reference evidence="1" key="3">
    <citation type="submission" date="2022-06" db="UniProtKB">
        <authorList>
            <consortium name="EnsemblPlants"/>
        </authorList>
    </citation>
    <scope>IDENTIFICATION</scope>
</reference>
<dbReference type="Proteomes" id="UP000015106">
    <property type="component" value="Chromosome 3"/>
</dbReference>